<accession>A0AAQ1QYD4</accession>
<dbReference type="Proteomes" id="UP000183385">
    <property type="component" value="Unassembled WGS sequence"/>
</dbReference>
<evidence type="ECO:0000313" key="3">
    <source>
        <dbReference type="Proteomes" id="UP000183385"/>
    </source>
</evidence>
<dbReference type="NCBIfam" id="TIGR00277">
    <property type="entry name" value="HDIG"/>
    <property type="match status" value="1"/>
</dbReference>
<sequence>MLKRIRTDQVRLGMFIQSLEGSWLSHPFWKTRFMLENPGDLRALQNSGVQWLWIDDARGLGVTDAVAPAAQGPGAAPATGIAEPVVALVGEAPPAIYPNEFFEAARILERSKLTLMELFREARMGRAIDLDLCLPLVEDICASLARDASALISLARLKNKDEYTYMHSVTVCALMVALARQLGLDVEAQREAGLAGMLHDIGKMAMPPAILNKPGKLDEAELAIMRTHPERGHEMLRQHTRLSPQVLDVCLHHHERYDGTGYPHRLAGNQISLLARMAAICDVYDAITSDRPYKCAWEAAGSLARMASWEGHFDPQLFQAFVKTIGIYPIGSLVRLESGHLGVVVQQNPENLTRPQVQVFFCSHRRQAIAKELRDLADVRIYDRIVQREDPLRWGFRNLERLWLPEGLVPPGMVPSRGHDDGHD</sequence>
<gene>
    <name evidence="2" type="ORF">SAMN05216577_12584</name>
</gene>
<organism evidence="2 3">
    <name type="scientific">Pseudomonas citronellolis</name>
    <dbReference type="NCBI Taxonomy" id="53408"/>
    <lineage>
        <taxon>Bacteria</taxon>
        <taxon>Pseudomonadati</taxon>
        <taxon>Pseudomonadota</taxon>
        <taxon>Gammaproteobacteria</taxon>
        <taxon>Pseudomonadales</taxon>
        <taxon>Pseudomonadaceae</taxon>
        <taxon>Pseudomonas</taxon>
    </lineage>
</organism>
<dbReference type="EMBL" id="FOLS01000025">
    <property type="protein sequence ID" value="SFD42376.1"/>
    <property type="molecule type" value="Genomic_DNA"/>
</dbReference>
<dbReference type="SUPFAM" id="SSF109604">
    <property type="entry name" value="HD-domain/PDEase-like"/>
    <property type="match status" value="1"/>
</dbReference>
<dbReference type="InterPro" id="IPR021812">
    <property type="entry name" value="DUF3391"/>
</dbReference>
<dbReference type="PROSITE" id="PS51832">
    <property type="entry name" value="HD_GYP"/>
    <property type="match status" value="1"/>
</dbReference>
<comment type="caution">
    <text evidence="2">The sequence shown here is derived from an EMBL/GenBank/DDBJ whole genome shotgun (WGS) entry which is preliminary data.</text>
</comment>
<dbReference type="PANTHER" id="PTHR43155:SF2">
    <property type="entry name" value="CYCLIC DI-GMP PHOSPHODIESTERASE PA4108"/>
    <property type="match status" value="1"/>
</dbReference>
<dbReference type="InterPro" id="IPR003607">
    <property type="entry name" value="HD/PDEase_dom"/>
</dbReference>
<dbReference type="PANTHER" id="PTHR43155">
    <property type="entry name" value="CYCLIC DI-GMP PHOSPHODIESTERASE PA4108-RELATED"/>
    <property type="match status" value="1"/>
</dbReference>
<dbReference type="InterPro" id="IPR037522">
    <property type="entry name" value="HD_GYP_dom"/>
</dbReference>
<dbReference type="InterPro" id="IPR006675">
    <property type="entry name" value="HDIG_dom"/>
</dbReference>
<dbReference type="CDD" id="cd00077">
    <property type="entry name" value="HDc"/>
    <property type="match status" value="1"/>
</dbReference>
<proteinExistence type="predicted"/>
<evidence type="ECO:0000313" key="2">
    <source>
        <dbReference type="EMBL" id="SFD42376.1"/>
    </source>
</evidence>
<protein>
    <submittedName>
        <fullName evidence="2">HDIG domain-containing protein</fullName>
    </submittedName>
</protein>
<dbReference type="Gene3D" id="1.10.3210.10">
    <property type="entry name" value="Hypothetical protein af1432"/>
    <property type="match status" value="1"/>
</dbReference>
<dbReference type="Pfam" id="PF13487">
    <property type="entry name" value="HD_5"/>
    <property type="match status" value="1"/>
</dbReference>
<evidence type="ECO:0000259" key="1">
    <source>
        <dbReference type="PROSITE" id="PS51832"/>
    </source>
</evidence>
<dbReference type="RefSeq" id="WP_074983072.1">
    <property type="nucleotide sequence ID" value="NZ_CP101752.1"/>
</dbReference>
<dbReference type="AlphaFoldDB" id="A0AAQ1QYD4"/>
<dbReference type="GO" id="GO:0008081">
    <property type="term" value="F:phosphoric diester hydrolase activity"/>
    <property type="evidence" value="ECO:0007669"/>
    <property type="project" value="UniProtKB-ARBA"/>
</dbReference>
<dbReference type="SMART" id="SM00471">
    <property type="entry name" value="HDc"/>
    <property type="match status" value="1"/>
</dbReference>
<name>A0AAQ1QYD4_9PSED</name>
<dbReference type="Pfam" id="PF11871">
    <property type="entry name" value="DUF3391"/>
    <property type="match status" value="1"/>
</dbReference>
<feature type="domain" description="HD-GYP" evidence="1">
    <location>
        <begin position="142"/>
        <end position="337"/>
    </location>
</feature>
<keyword evidence="3" id="KW-1185">Reference proteome</keyword>
<reference evidence="2 3" key="1">
    <citation type="submission" date="2016-10" db="EMBL/GenBank/DDBJ databases">
        <authorList>
            <person name="Varghese N."/>
            <person name="Submissions S."/>
        </authorList>
    </citation>
    <scope>NUCLEOTIDE SEQUENCE [LARGE SCALE GENOMIC DNA]</scope>
    <source>
        <strain evidence="2 3">LMG 18378</strain>
    </source>
</reference>